<proteinExistence type="predicted"/>
<dbReference type="Proteomes" id="UP000636960">
    <property type="component" value="Unassembled WGS sequence"/>
</dbReference>
<keyword evidence="2" id="KW-1185">Reference proteome</keyword>
<dbReference type="AlphaFoldDB" id="A0A919JWX0"/>
<protein>
    <submittedName>
        <fullName evidence="1">Uncharacterized protein</fullName>
    </submittedName>
</protein>
<dbReference type="Gene3D" id="3.40.50.300">
    <property type="entry name" value="P-loop containing nucleotide triphosphate hydrolases"/>
    <property type="match status" value="1"/>
</dbReference>
<dbReference type="EMBL" id="BOMV01000015">
    <property type="protein sequence ID" value="GIE94623.1"/>
    <property type="molecule type" value="Genomic_DNA"/>
</dbReference>
<accession>A0A919JWX0</accession>
<gene>
    <name evidence="1" type="ORF">Ari01nite_20880</name>
</gene>
<comment type="caution">
    <text evidence="1">The sequence shown here is derived from an EMBL/GenBank/DDBJ whole genome shotgun (WGS) entry which is preliminary data.</text>
</comment>
<sequence length="364" mass="38654">MTATLQPAIRIVRCPVCADEFPWPAGGTVLVFDEGTAMYKPLDVSRLSAAKREGARRGGYIQCPNPAGDMAPHYLPATYADYADPLVVGLVGAPMAGKTHLLTAMIREAYEQGLAGYGISTSALDFRRHRNFHQQFVKPFEQGAALAGTSTGITEAADILLVRGQGGDRPVTFFDVAGEDLQSTDTLNRSTRFLLSANAVIFVHALEDSADAGATGAVNPGWSFELAVERLLGVPGNADLPVAIAVTKADRMRYVPPVDRWLRRDAGSGLDPERIHAESRDVYAFLHRQGAVGSLRPFEAFRRCTLHFVSASGGDASPAGSPGHGGEQRFARGFRPAHVLAPLVAILAMSGVIPGPDAGKVGLP</sequence>
<reference evidence="1" key="1">
    <citation type="submission" date="2021-01" db="EMBL/GenBank/DDBJ databases">
        <title>Whole genome shotgun sequence of Actinoplanes rishiriensis NBRC 108556.</title>
        <authorList>
            <person name="Komaki H."/>
            <person name="Tamura T."/>
        </authorList>
    </citation>
    <scope>NUCLEOTIDE SEQUENCE</scope>
    <source>
        <strain evidence="1">NBRC 108556</strain>
    </source>
</reference>
<organism evidence="1 2">
    <name type="scientific">Paractinoplanes rishiriensis</name>
    <dbReference type="NCBI Taxonomy" id="1050105"/>
    <lineage>
        <taxon>Bacteria</taxon>
        <taxon>Bacillati</taxon>
        <taxon>Actinomycetota</taxon>
        <taxon>Actinomycetes</taxon>
        <taxon>Micromonosporales</taxon>
        <taxon>Micromonosporaceae</taxon>
        <taxon>Paractinoplanes</taxon>
    </lineage>
</organism>
<name>A0A919JWX0_9ACTN</name>
<dbReference type="RefSeq" id="WP_203780946.1">
    <property type="nucleotide sequence ID" value="NZ_BOMV01000015.1"/>
</dbReference>
<evidence type="ECO:0000313" key="1">
    <source>
        <dbReference type="EMBL" id="GIE94623.1"/>
    </source>
</evidence>
<dbReference type="InterPro" id="IPR027417">
    <property type="entry name" value="P-loop_NTPase"/>
</dbReference>
<dbReference type="SUPFAM" id="SSF52540">
    <property type="entry name" value="P-loop containing nucleoside triphosphate hydrolases"/>
    <property type="match status" value="1"/>
</dbReference>
<evidence type="ECO:0000313" key="2">
    <source>
        <dbReference type="Proteomes" id="UP000636960"/>
    </source>
</evidence>